<dbReference type="SUPFAM" id="SSF51120">
    <property type="entry name" value="beta-Roll"/>
    <property type="match status" value="2"/>
</dbReference>
<dbReference type="InterPro" id="IPR013858">
    <property type="entry name" value="Peptidase_M10B_C"/>
</dbReference>
<proteinExistence type="predicted"/>
<dbReference type="PRINTS" id="PR00313">
    <property type="entry name" value="CABNDNGRPT"/>
</dbReference>
<comment type="subcellular location">
    <subcellularLocation>
        <location evidence="2">Secreted</location>
    </subcellularLocation>
</comment>
<keyword evidence="4" id="KW-0677">Repeat</keyword>
<feature type="domain" description="Peptidase M10 serralysin C-terminal" evidence="5">
    <location>
        <begin position="415"/>
        <end position="554"/>
    </location>
</feature>
<dbReference type="RefSeq" id="WP_075633770.1">
    <property type="nucleotide sequence ID" value="NZ_MKIO01000021.1"/>
</dbReference>
<dbReference type="PANTHER" id="PTHR38340:SF1">
    <property type="entry name" value="S-LAYER PROTEIN"/>
    <property type="match status" value="1"/>
</dbReference>
<dbReference type="PROSITE" id="PS00330">
    <property type="entry name" value="HEMOLYSIN_CALCIUM"/>
    <property type="match status" value="4"/>
</dbReference>
<dbReference type="EMBL" id="MKIO01000021">
    <property type="protein sequence ID" value="OLP56751.1"/>
    <property type="molecule type" value="Genomic_DNA"/>
</dbReference>
<protein>
    <recommendedName>
        <fullName evidence="5">Peptidase M10 serralysin C-terminal domain-containing protein</fullName>
    </recommendedName>
</protein>
<dbReference type="InterPro" id="IPR034033">
    <property type="entry name" value="Serralysin-like"/>
</dbReference>
<accession>A0A1Q9AMX7</accession>
<keyword evidence="3" id="KW-0964">Secreted</keyword>
<evidence type="ECO:0000259" key="5">
    <source>
        <dbReference type="Pfam" id="PF08548"/>
    </source>
</evidence>
<dbReference type="CDD" id="cd04277">
    <property type="entry name" value="ZnMc_serralysin_like"/>
    <property type="match status" value="1"/>
</dbReference>
<dbReference type="Pfam" id="PF00353">
    <property type="entry name" value="HemolysinCabind"/>
    <property type="match status" value="2"/>
</dbReference>
<dbReference type="InterPro" id="IPR018511">
    <property type="entry name" value="Hemolysin-typ_Ca-bd_CS"/>
</dbReference>
<dbReference type="InterPro" id="IPR001343">
    <property type="entry name" value="Hemolysn_Ca-bd"/>
</dbReference>
<dbReference type="GO" id="GO:0008237">
    <property type="term" value="F:metallopeptidase activity"/>
    <property type="evidence" value="ECO:0007669"/>
    <property type="project" value="InterPro"/>
</dbReference>
<dbReference type="Gene3D" id="3.40.390.10">
    <property type="entry name" value="Collagenase (Catalytic Domain)"/>
    <property type="match status" value="1"/>
</dbReference>
<reference evidence="6 7" key="1">
    <citation type="submission" date="2016-09" db="EMBL/GenBank/DDBJ databases">
        <title>Rhizobium sp. nov., a novel species isolated from the rice rhizosphere.</title>
        <authorList>
            <person name="Zhao J."/>
            <person name="Zhang X."/>
        </authorList>
    </citation>
    <scope>NUCLEOTIDE SEQUENCE [LARGE SCALE GENOMIC DNA]</scope>
    <source>
        <strain evidence="6 7">MH17</strain>
    </source>
</reference>
<dbReference type="InterPro" id="IPR050557">
    <property type="entry name" value="RTX_toxin/Mannuronan_C5-epim"/>
</dbReference>
<organism evidence="6 7">
    <name type="scientific">Xaviernesmea rhizosphaerae</name>
    <dbReference type="NCBI Taxonomy" id="1672749"/>
    <lineage>
        <taxon>Bacteria</taxon>
        <taxon>Pseudomonadati</taxon>
        <taxon>Pseudomonadota</taxon>
        <taxon>Alphaproteobacteria</taxon>
        <taxon>Hyphomicrobiales</taxon>
        <taxon>Rhizobiaceae</taxon>
        <taxon>Rhizobium/Agrobacterium group</taxon>
        <taxon>Xaviernesmea</taxon>
    </lineage>
</organism>
<evidence type="ECO:0000256" key="1">
    <source>
        <dbReference type="ARBA" id="ARBA00001913"/>
    </source>
</evidence>
<dbReference type="PANTHER" id="PTHR38340">
    <property type="entry name" value="S-LAYER PROTEIN"/>
    <property type="match status" value="1"/>
</dbReference>
<evidence type="ECO:0000256" key="2">
    <source>
        <dbReference type="ARBA" id="ARBA00004613"/>
    </source>
</evidence>
<dbReference type="GO" id="GO:0005615">
    <property type="term" value="C:extracellular space"/>
    <property type="evidence" value="ECO:0007669"/>
    <property type="project" value="InterPro"/>
</dbReference>
<dbReference type="STRING" id="1672749.BJF92_11770"/>
<feature type="domain" description="Peptidase M10 serralysin C-terminal" evidence="5">
    <location>
        <begin position="221"/>
        <end position="288"/>
    </location>
</feature>
<sequence>MAQTKTVNATGNQLIDGVLYEQAWADRTLTYAFPTALSSYGYGQDISSDFAPISTAQKQEALFFLERSRGTAADDGFSVEGFTQLSLSQGTPDDAVIRFAQSSNDNETAYAYLPDSDETGGDIFFGIAYRGKPEDYRKPVAGNYAWHTLVHELGHALGLTHGHESDGFGMLPAAQNSLEFSVMTYHSYIGAKGEGSEFEPFGAPQTFMMADIAALQTMYGANFDTNSGDTVYRWTPTSGRTVIDGKVVLTPGANRIFATIWDGGGTDTFDLSAYKTKLAIDLRPGEASTFSADQLAFLGGGPNDGFARGNIFNALLYNDDPRSLIENVEGGSGSDVIIGNQANNQLAGGKGDDRLSGLEGDDVLIGGLGKDRLDGGAGSDTASYARASAGVKVDLAKPGQNTGEASGDQFIAIENLLGSRFADRLAGDAGNNSLDGGAGKDVLLGGAGDDLLIGGEGADVLTGGAGADSFVFRSASQSTLKAYDRITDFSPSEGDRIDLSAIDAMTRSAGKQSFTFIGTEAFSTRGGELRYEKTGIKTIVTADLDGDRKVDFALYLDKSITLDAGMFIV</sequence>
<dbReference type="InterPro" id="IPR011049">
    <property type="entry name" value="Serralysin-like_metalloprot_C"/>
</dbReference>
<dbReference type="GO" id="GO:0005509">
    <property type="term" value="F:calcium ion binding"/>
    <property type="evidence" value="ECO:0007669"/>
    <property type="project" value="InterPro"/>
</dbReference>
<dbReference type="Proteomes" id="UP000186143">
    <property type="component" value="Unassembled WGS sequence"/>
</dbReference>
<comment type="cofactor">
    <cofactor evidence="1">
        <name>Ca(2+)</name>
        <dbReference type="ChEBI" id="CHEBI:29108"/>
    </cofactor>
</comment>
<dbReference type="SUPFAM" id="SSF55486">
    <property type="entry name" value="Metalloproteases ('zincins'), catalytic domain"/>
    <property type="match status" value="1"/>
</dbReference>
<comment type="caution">
    <text evidence="6">The sequence shown here is derived from an EMBL/GenBank/DDBJ whole genome shotgun (WGS) entry which is preliminary data.</text>
</comment>
<dbReference type="AlphaFoldDB" id="A0A1Q9AMX7"/>
<dbReference type="Gene3D" id="2.150.10.10">
    <property type="entry name" value="Serralysin-like metalloprotease, C-terminal"/>
    <property type="match status" value="2"/>
</dbReference>
<evidence type="ECO:0000256" key="3">
    <source>
        <dbReference type="ARBA" id="ARBA00022525"/>
    </source>
</evidence>
<dbReference type="InterPro" id="IPR024079">
    <property type="entry name" value="MetalloPept_cat_dom_sf"/>
</dbReference>
<dbReference type="OrthoDB" id="223957at2"/>
<gene>
    <name evidence="6" type="ORF">BJF92_11770</name>
</gene>
<name>A0A1Q9AMX7_9HYPH</name>
<evidence type="ECO:0000313" key="6">
    <source>
        <dbReference type="EMBL" id="OLP56751.1"/>
    </source>
</evidence>
<dbReference type="Pfam" id="PF08548">
    <property type="entry name" value="Peptidase_M10_C"/>
    <property type="match status" value="2"/>
</dbReference>
<evidence type="ECO:0000313" key="7">
    <source>
        <dbReference type="Proteomes" id="UP000186143"/>
    </source>
</evidence>
<evidence type="ECO:0000256" key="4">
    <source>
        <dbReference type="ARBA" id="ARBA00022737"/>
    </source>
</evidence>